<dbReference type="Pfam" id="PF13573">
    <property type="entry name" value="SprB"/>
    <property type="match status" value="3"/>
</dbReference>
<protein>
    <submittedName>
        <fullName evidence="1">SprB repeat-containing protein</fullName>
    </submittedName>
</protein>
<evidence type="ECO:0000313" key="1">
    <source>
        <dbReference type="EMBL" id="MBD2769207.1"/>
    </source>
</evidence>
<comment type="caution">
    <text evidence="1">The sequence shown here is derived from an EMBL/GenBank/DDBJ whole genome shotgun (WGS) entry which is preliminary data.</text>
</comment>
<dbReference type="InterPro" id="IPR025667">
    <property type="entry name" value="SprB_repeat"/>
</dbReference>
<evidence type="ECO:0000313" key="2">
    <source>
        <dbReference type="Proteomes" id="UP000612233"/>
    </source>
</evidence>
<accession>A0A927BE84</accession>
<name>A0A927BE84_9BACT</name>
<organism evidence="1 2">
    <name type="scientific">Hymenobacter montanus</name>
    <dbReference type="NCBI Taxonomy" id="2771359"/>
    <lineage>
        <taxon>Bacteria</taxon>
        <taxon>Pseudomonadati</taxon>
        <taxon>Bacteroidota</taxon>
        <taxon>Cytophagia</taxon>
        <taxon>Cytophagales</taxon>
        <taxon>Hymenobacteraceae</taxon>
        <taxon>Hymenobacter</taxon>
    </lineage>
</organism>
<reference evidence="1" key="1">
    <citation type="submission" date="2020-09" db="EMBL/GenBank/DDBJ databases">
        <authorList>
            <person name="Kim M.K."/>
        </authorList>
    </citation>
    <scope>NUCLEOTIDE SEQUENCE</scope>
    <source>
        <strain evidence="1">BT664</strain>
    </source>
</reference>
<dbReference type="EMBL" id="JACXAD010000017">
    <property type="protein sequence ID" value="MBD2769207.1"/>
    <property type="molecule type" value="Genomic_DNA"/>
</dbReference>
<proteinExistence type="predicted"/>
<sequence length="751" mass="80634">MGTYTNNGTVAPTYTGDLQHHRATFTVQKPAAVSFSGTPVNVWCYNGSDGEIQLSASGGVGTYSYRFYTAANPDPVWYPFTNATTHTITSLLPGTYFIKVRDGNGCVAKTLNGTGPEKVETITITQPADPLRVDLVSQQSPTAYGFTDGNIHVVVYGGTINANNTYNHTWTDASNNPVTTESTWFANGQYHIQLQNIGAGTYTLTIQDKNFASATTRAGCEVIRSYPITQPPPLTVRLEIFRQPSCNKANTQADPCTDGELRAHARGGTRFSPGLPYLYTWKKKDAQNNWVVMTSYTDSTAAALESGWYAVNVQDANGIILGQYQANVLVQATDSTVFLPEPPLLTINETVTPVSCNAGQNGTIISGVAGGTPPYQYSWNTGESTANLSSLAAGRYFLFVRDANGCRATKAIVVPEPTGYVLTVNATPPTCHDGCDGSIVLNLAGGVPPYTYTWQQTGVNTNTLSNLCSGTYQVTVSDANGCSFARVITLDNPPLLDLGLPRDTTLCNGQSARLSIAINDPGASYSWTSDNGFTSTDPTVVLTAAGNYYARLTNGRGCVGTATITIRRLNLDIAADMLLPTSAITGEEIVLVNVSRPLPQIVEWILPPAATILERTDNFIRFSFAAAGTYPITLRTGINACREQVTKNVIVSPDAGLPGVGVTAPPFIEDLKVLPIPNDGTFTVELRLRQIAEASLRLVYVNSSAVVSERQLRGNKQYVERFSLPGLAPGLYMLVVQTPQAVRTIKVMIMP</sequence>
<dbReference type="AlphaFoldDB" id="A0A927BE84"/>
<dbReference type="Proteomes" id="UP000612233">
    <property type="component" value="Unassembled WGS sequence"/>
</dbReference>
<keyword evidence="2" id="KW-1185">Reference proteome</keyword>
<gene>
    <name evidence="1" type="ORF">IC235_15045</name>
</gene>
<dbReference type="Gene3D" id="2.60.40.740">
    <property type="match status" value="2"/>
</dbReference>